<reference evidence="1 2" key="1">
    <citation type="submission" date="2019-09" db="EMBL/GenBank/DDBJ databases">
        <title>Genome sequence and assembly of Adhaeribacter sp.</title>
        <authorList>
            <person name="Chhetri G."/>
        </authorList>
    </citation>
    <scope>NUCLEOTIDE SEQUENCE [LARGE SCALE GENOMIC DNA]</scope>
    <source>
        <strain evidence="1 2">DK36</strain>
    </source>
</reference>
<gene>
    <name evidence="1" type="ORF">F0145_25115</name>
</gene>
<organism evidence="1 2">
    <name type="scientific">Adhaeribacter rhizoryzae</name>
    <dbReference type="NCBI Taxonomy" id="2607907"/>
    <lineage>
        <taxon>Bacteria</taxon>
        <taxon>Pseudomonadati</taxon>
        <taxon>Bacteroidota</taxon>
        <taxon>Cytophagia</taxon>
        <taxon>Cytophagales</taxon>
        <taxon>Hymenobacteraceae</taxon>
        <taxon>Adhaeribacter</taxon>
    </lineage>
</organism>
<evidence type="ECO:0000313" key="2">
    <source>
        <dbReference type="Proteomes" id="UP000323426"/>
    </source>
</evidence>
<comment type="caution">
    <text evidence="1">The sequence shown here is derived from an EMBL/GenBank/DDBJ whole genome shotgun (WGS) entry which is preliminary data.</text>
</comment>
<sequence length="368" mass="41565">MTFQDYRENVPITAVAESLGYRVDLKKGRVTLEFKHPDGDTVLIDPARKLYYNRNGTQDRGDIIEFVKNRLDKFNISYEHPINGVNKVLQTYVNESQCIPIKYTPPAPIAFDTSRFEAPKASVFKLHYLIQERGLDMDTIKRFSPFIHLVKDTQETTGRPYENIGFPLTKPGSEIIVGWDLRNYGFKGVAAGSDRQNGMWIADFVGSPARTRNVLFGENPIDLMSFYQLYKHKLDLDNAAFISFGGGIAKGQLQGAVRYWADVKKHTAFDNDYQGKMYDIALAIHVTGKDVPLPQKLADSLLFKVEGKSFEIPVDKISLARFEKASGIRSNVTVHKATGGNRNGIPFKDFNDIIHPKNASQINKIKLR</sequence>
<dbReference type="EMBL" id="VWSF01000035">
    <property type="protein sequence ID" value="KAA5539152.1"/>
    <property type="molecule type" value="Genomic_DNA"/>
</dbReference>
<protein>
    <submittedName>
        <fullName evidence="1">DUF3991 domain-containing protein</fullName>
    </submittedName>
</protein>
<keyword evidence="2" id="KW-1185">Reference proteome</keyword>
<name>A0A5M6CYS5_9BACT</name>
<dbReference type="RefSeq" id="WP_150093292.1">
    <property type="nucleotide sequence ID" value="NZ_VWSF01000035.1"/>
</dbReference>
<dbReference type="AlphaFoldDB" id="A0A5M6CYS5"/>
<evidence type="ECO:0000313" key="1">
    <source>
        <dbReference type="EMBL" id="KAA5539152.1"/>
    </source>
</evidence>
<dbReference type="Proteomes" id="UP000323426">
    <property type="component" value="Unassembled WGS sequence"/>
</dbReference>
<proteinExistence type="predicted"/>
<accession>A0A5M6CYS5</accession>